<feature type="compositionally biased region" description="Low complexity" evidence="1">
    <location>
        <begin position="67"/>
        <end position="81"/>
    </location>
</feature>
<evidence type="ECO:0000256" key="1">
    <source>
        <dbReference type="SAM" id="MobiDB-lite"/>
    </source>
</evidence>
<sequence>MVPSRLFLSLLRGAPQYPLLRGPPLYRLHTSFSRFLSSSSSSGSAKPLPGAPGGPPSGAPGGPPSGAPQGLSRGPPDSPGGPSAGAPGGPPSGPPRDPAGAPLEAAGAPKTGWGAPGGGPPGLGVGGPPSEWDYGSLEEGDYGGPRAIEYGGPPMSRVLSPWVEFVRGLNPLYEPRQYMFKELSKKGIDVEKMGKGEITTMTKLLLLQRLHGAPFPLLPYGLTLQHKIRELQEKYPLKGQKGK</sequence>
<reference evidence="2" key="2">
    <citation type="submission" date="2013-10" db="EMBL/GenBank/DDBJ databases">
        <authorList>
            <person name="Aslett M."/>
        </authorList>
    </citation>
    <scope>NUCLEOTIDE SEQUENCE [LARGE SCALE GENOMIC DNA]</scope>
    <source>
        <strain evidence="2">Houghton</strain>
    </source>
</reference>
<dbReference type="OrthoDB" id="333425at2759"/>
<dbReference type="AlphaFoldDB" id="U6LB29"/>
<evidence type="ECO:0000313" key="2">
    <source>
        <dbReference type="EMBL" id="CDJ45774.1"/>
    </source>
</evidence>
<gene>
    <name evidence="2" type="ORF">EBH_0009760</name>
</gene>
<organism evidence="2 3">
    <name type="scientific">Eimeria brunetti</name>
    <dbReference type="NCBI Taxonomy" id="51314"/>
    <lineage>
        <taxon>Eukaryota</taxon>
        <taxon>Sar</taxon>
        <taxon>Alveolata</taxon>
        <taxon>Apicomplexa</taxon>
        <taxon>Conoidasida</taxon>
        <taxon>Coccidia</taxon>
        <taxon>Eucoccidiorida</taxon>
        <taxon>Eimeriorina</taxon>
        <taxon>Eimeriidae</taxon>
        <taxon>Eimeria</taxon>
    </lineage>
</organism>
<feature type="compositionally biased region" description="Low complexity" evidence="1">
    <location>
        <begin position="36"/>
        <end position="48"/>
    </location>
</feature>
<feature type="compositionally biased region" description="Gly residues" evidence="1">
    <location>
        <begin position="114"/>
        <end position="127"/>
    </location>
</feature>
<name>U6LB29_9EIME</name>
<dbReference type="EMBL" id="HG710193">
    <property type="protein sequence ID" value="CDJ45774.1"/>
    <property type="molecule type" value="Genomic_DNA"/>
</dbReference>
<feature type="region of interest" description="Disordered" evidence="1">
    <location>
        <begin position="36"/>
        <end position="140"/>
    </location>
</feature>
<evidence type="ECO:0000313" key="3">
    <source>
        <dbReference type="Proteomes" id="UP000030750"/>
    </source>
</evidence>
<dbReference type="VEuPathDB" id="ToxoDB:EBH_0009760"/>
<reference evidence="2" key="1">
    <citation type="submission" date="2013-10" db="EMBL/GenBank/DDBJ databases">
        <title>Genomic analysis of the causative agents of coccidiosis in chickens.</title>
        <authorList>
            <person name="Reid A.J."/>
            <person name="Blake D."/>
            <person name="Billington K."/>
            <person name="Browne H."/>
            <person name="Dunn M."/>
            <person name="Hung S."/>
            <person name="Kawahara F."/>
            <person name="Miranda-Saavedra D."/>
            <person name="Mourier T."/>
            <person name="Nagra H."/>
            <person name="Otto T.D."/>
            <person name="Rawlings N."/>
            <person name="Sanchez A."/>
            <person name="Sanders M."/>
            <person name="Subramaniam C."/>
            <person name="Tay Y."/>
            <person name="Dear P."/>
            <person name="Doerig C."/>
            <person name="Gruber A."/>
            <person name="Parkinson J."/>
            <person name="Shirley M."/>
            <person name="Wan K.L."/>
            <person name="Berriman M."/>
            <person name="Tomley F."/>
            <person name="Pain A."/>
        </authorList>
    </citation>
    <scope>NUCLEOTIDE SEQUENCE [LARGE SCALE GENOMIC DNA]</scope>
    <source>
        <strain evidence="2">Houghton</strain>
    </source>
</reference>
<proteinExistence type="predicted"/>
<dbReference type="Proteomes" id="UP000030750">
    <property type="component" value="Unassembled WGS sequence"/>
</dbReference>
<keyword evidence="3" id="KW-1185">Reference proteome</keyword>
<feature type="compositionally biased region" description="Low complexity" evidence="1">
    <location>
        <begin position="98"/>
        <end position="113"/>
    </location>
</feature>
<feature type="compositionally biased region" description="Pro residues" evidence="1">
    <location>
        <begin position="49"/>
        <end position="66"/>
    </location>
</feature>
<protein>
    <submittedName>
        <fullName evidence="2">Uncharacterized protein</fullName>
    </submittedName>
</protein>
<accession>U6LB29</accession>
<feature type="compositionally biased region" description="Pro residues" evidence="1">
    <location>
        <begin position="88"/>
        <end position="97"/>
    </location>
</feature>